<evidence type="ECO:0000256" key="8">
    <source>
        <dbReference type="RuleBase" id="RU363041"/>
    </source>
</evidence>
<feature type="transmembrane region" description="Helical" evidence="8">
    <location>
        <begin position="75"/>
        <end position="92"/>
    </location>
</feature>
<evidence type="ECO:0000256" key="1">
    <source>
        <dbReference type="ARBA" id="ARBA00004651"/>
    </source>
</evidence>
<evidence type="ECO:0000256" key="3">
    <source>
        <dbReference type="ARBA" id="ARBA00022448"/>
    </source>
</evidence>
<dbReference type="InterPro" id="IPR002781">
    <property type="entry name" value="TM_pro_TauE-like"/>
</dbReference>
<feature type="transmembrane region" description="Helical" evidence="8">
    <location>
        <begin position="30"/>
        <end position="54"/>
    </location>
</feature>
<keyword evidence="4 8" id="KW-1003">Cell membrane</keyword>
<protein>
    <recommendedName>
        <fullName evidence="8">Probable membrane transporter protein</fullName>
    </recommendedName>
</protein>
<dbReference type="InterPro" id="IPR052017">
    <property type="entry name" value="TSUP"/>
</dbReference>
<accession>A0A2N3PWH5</accession>
<evidence type="ECO:0000256" key="7">
    <source>
        <dbReference type="ARBA" id="ARBA00023136"/>
    </source>
</evidence>
<gene>
    <name evidence="9" type="ORF">CWS72_09180</name>
</gene>
<dbReference type="PANTHER" id="PTHR30269">
    <property type="entry name" value="TRANSMEMBRANE PROTEIN YFCA"/>
    <property type="match status" value="1"/>
</dbReference>
<dbReference type="GO" id="GO:0005886">
    <property type="term" value="C:plasma membrane"/>
    <property type="evidence" value="ECO:0007669"/>
    <property type="project" value="UniProtKB-SubCell"/>
</dbReference>
<feature type="transmembrane region" description="Helical" evidence="8">
    <location>
        <begin position="201"/>
        <end position="219"/>
    </location>
</feature>
<dbReference type="RefSeq" id="WP_101250306.1">
    <property type="nucleotide sequence ID" value="NZ_PIUM01000008.1"/>
</dbReference>
<evidence type="ECO:0000256" key="5">
    <source>
        <dbReference type="ARBA" id="ARBA00022692"/>
    </source>
</evidence>
<name>A0A2N3PWH5_9PROT</name>
<feature type="transmembrane region" description="Helical" evidence="8">
    <location>
        <begin position="177"/>
        <end position="195"/>
    </location>
</feature>
<evidence type="ECO:0000313" key="10">
    <source>
        <dbReference type="Proteomes" id="UP000233293"/>
    </source>
</evidence>
<evidence type="ECO:0000313" key="9">
    <source>
        <dbReference type="EMBL" id="PKU24763.1"/>
    </source>
</evidence>
<comment type="similarity">
    <text evidence="2 8">Belongs to the 4-toluene sulfonate uptake permease (TSUP) (TC 2.A.102) family.</text>
</comment>
<comment type="subcellular location">
    <subcellularLocation>
        <location evidence="1 8">Cell membrane</location>
        <topology evidence="1 8">Multi-pass membrane protein</topology>
    </subcellularLocation>
</comment>
<sequence length="246" mass="25584">MTFILLIAAAFGAGLMNSVAGGGTFLTFPALVFAGVPSVMANATSTVAVFPGALASAWAYRKDFPRLEGLRTRTILLVSLAGGICGALLLIFTPEHTFNALVPWLLLAATLLFAGGKRLTPWLRSRLHIGPAALCGLQFLIALYGGYFGGAMGIMMLALFGLFGLTDINAMNALKTLLAGLLNAVAVVCFVAAGQVAWTPALVMLVSAVAGGYAGAHIARKMNPDHVRAVIIMIGLVMTALFFARA</sequence>
<evidence type="ECO:0000256" key="4">
    <source>
        <dbReference type="ARBA" id="ARBA00022475"/>
    </source>
</evidence>
<dbReference type="PANTHER" id="PTHR30269:SF0">
    <property type="entry name" value="MEMBRANE TRANSPORTER PROTEIN YFCA-RELATED"/>
    <property type="match status" value="1"/>
</dbReference>
<dbReference type="OrthoDB" id="9807082at2"/>
<reference evidence="10" key="1">
    <citation type="submission" date="2017-12" db="EMBL/GenBank/DDBJ databases">
        <title>Draft genome sequence of Telmatospirillum siberiense 26-4b1T, an acidotolerant peatland alphaproteobacterium potentially involved in sulfur cycling.</title>
        <authorList>
            <person name="Hausmann B."/>
            <person name="Pjevac P."/>
            <person name="Schreck K."/>
            <person name="Herbold C.W."/>
            <person name="Daims H."/>
            <person name="Wagner M."/>
            <person name="Pester M."/>
            <person name="Loy A."/>
        </authorList>
    </citation>
    <scope>NUCLEOTIDE SEQUENCE [LARGE SCALE GENOMIC DNA]</scope>
    <source>
        <strain evidence="10">26-4b1</strain>
    </source>
</reference>
<comment type="caution">
    <text evidence="9">The sequence shown here is derived from an EMBL/GenBank/DDBJ whole genome shotgun (WGS) entry which is preliminary data.</text>
</comment>
<keyword evidence="5 8" id="KW-0812">Transmembrane</keyword>
<evidence type="ECO:0000256" key="6">
    <source>
        <dbReference type="ARBA" id="ARBA00022989"/>
    </source>
</evidence>
<keyword evidence="10" id="KW-1185">Reference proteome</keyword>
<keyword evidence="3" id="KW-0813">Transport</keyword>
<dbReference type="EMBL" id="PIUM01000008">
    <property type="protein sequence ID" value="PKU24763.1"/>
    <property type="molecule type" value="Genomic_DNA"/>
</dbReference>
<keyword evidence="6 8" id="KW-1133">Transmembrane helix</keyword>
<organism evidence="9 10">
    <name type="scientific">Telmatospirillum siberiense</name>
    <dbReference type="NCBI Taxonomy" id="382514"/>
    <lineage>
        <taxon>Bacteria</taxon>
        <taxon>Pseudomonadati</taxon>
        <taxon>Pseudomonadota</taxon>
        <taxon>Alphaproteobacteria</taxon>
        <taxon>Rhodospirillales</taxon>
        <taxon>Rhodospirillaceae</taxon>
        <taxon>Telmatospirillum</taxon>
    </lineage>
</organism>
<evidence type="ECO:0000256" key="2">
    <source>
        <dbReference type="ARBA" id="ARBA00009142"/>
    </source>
</evidence>
<feature type="transmembrane region" description="Helical" evidence="8">
    <location>
        <begin position="98"/>
        <end position="115"/>
    </location>
</feature>
<proteinExistence type="inferred from homology"/>
<dbReference type="Proteomes" id="UP000233293">
    <property type="component" value="Unassembled WGS sequence"/>
</dbReference>
<feature type="transmembrane region" description="Helical" evidence="8">
    <location>
        <begin position="226"/>
        <end position="244"/>
    </location>
</feature>
<feature type="transmembrane region" description="Helical" evidence="8">
    <location>
        <begin position="151"/>
        <end position="170"/>
    </location>
</feature>
<dbReference type="AlphaFoldDB" id="A0A2N3PWH5"/>
<keyword evidence="7 8" id="KW-0472">Membrane</keyword>
<dbReference type="Pfam" id="PF01925">
    <property type="entry name" value="TauE"/>
    <property type="match status" value="1"/>
</dbReference>